<feature type="domain" description="Creatinase N-terminal" evidence="2">
    <location>
        <begin position="8"/>
        <end position="144"/>
    </location>
</feature>
<evidence type="ECO:0000313" key="3">
    <source>
        <dbReference type="EMBL" id="MBC8433751.1"/>
    </source>
</evidence>
<reference evidence="3 4" key="1">
    <citation type="submission" date="2020-08" db="EMBL/GenBank/DDBJ databases">
        <title>Bridging the membrane lipid divide: bacteria of the FCB group superphylum have the potential to synthesize archaeal ether lipids.</title>
        <authorList>
            <person name="Villanueva L."/>
            <person name="Von Meijenfeldt F.A.B."/>
            <person name="Westbye A.B."/>
            <person name="Yadav S."/>
            <person name="Hopmans E.C."/>
            <person name="Dutilh B.E."/>
            <person name="Sinninghe Damste J.S."/>
        </authorList>
    </citation>
    <scope>NUCLEOTIDE SEQUENCE [LARGE SCALE GENOMIC DNA]</scope>
    <source>
        <strain evidence="3">NIOZ-UU17</strain>
    </source>
</reference>
<dbReference type="CDD" id="cd01092">
    <property type="entry name" value="APP-like"/>
    <property type="match status" value="1"/>
</dbReference>
<gene>
    <name evidence="3" type="ORF">H8D96_17720</name>
</gene>
<dbReference type="InterPro" id="IPR050659">
    <property type="entry name" value="Peptidase_M24B"/>
</dbReference>
<dbReference type="Gene3D" id="3.90.230.10">
    <property type="entry name" value="Creatinase/methionine aminopeptidase superfamily"/>
    <property type="match status" value="1"/>
</dbReference>
<dbReference type="InterPro" id="IPR036005">
    <property type="entry name" value="Creatinase/aminopeptidase-like"/>
</dbReference>
<dbReference type="PANTHER" id="PTHR46112">
    <property type="entry name" value="AMINOPEPTIDASE"/>
    <property type="match status" value="1"/>
</dbReference>
<comment type="caution">
    <text evidence="3">The sequence shown here is derived from an EMBL/GenBank/DDBJ whole genome shotgun (WGS) entry which is preliminary data.</text>
</comment>
<evidence type="ECO:0000259" key="2">
    <source>
        <dbReference type="Pfam" id="PF01321"/>
    </source>
</evidence>
<dbReference type="InterPro" id="IPR001714">
    <property type="entry name" value="Pept_M24_MAP"/>
</dbReference>
<feature type="domain" description="Peptidase M24" evidence="1">
    <location>
        <begin position="152"/>
        <end position="353"/>
    </location>
</feature>
<organism evidence="3 4">
    <name type="scientific">Candidatus Desulfatibia vada</name>
    <dbReference type="NCBI Taxonomy" id="2841696"/>
    <lineage>
        <taxon>Bacteria</taxon>
        <taxon>Pseudomonadati</taxon>
        <taxon>Thermodesulfobacteriota</taxon>
        <taxon>Desulfobacteria</taxon>
        <taxon>Desulfobacterales</taxon>
        <taxon>Desulfobacterales incertae sedis</taxon>
        <taxon>Candidatus Desulfatibia</taxon>
    </lineage>
</organism>
<dbReference type="EMBL" id="JACNIG010000331">
    <property type="protein sequence ID" value="MBC8433751.1"/>
    <property type="molecule type" value="Genomic_DNA"/>
</dbReference>
<dbReference type="PRINTS" id="PR00599">
    <property type="entry name" value="MAPEPTIDASE"/>
</dbReference>
<dbReference type="GO" id="GO:0008235">
    <property type="term" value="F:metalloexopeptidase activity"/>
    <property type="evidence" value="ECO:0007669"/>
    <property type="project" value="UniProtKB-ARBA"/>
</dbReference>
<dbReference type="Pfam" id="PF01321">
    <property type="entry name" value="Creatinase_N"/>
    <property type="match status" value="1"/>
</dbReference>
<accession>A0A8J6P6V8</accession>
<dbReference type="Proteomes" id="UP000605201">
    <property type="component" value="Unassembled WGS sequence"/>
</dbReference>
<evidence type="ECO:0000313" key="4">
    <source>
        <dbReference type="Proteomes" id="UP000605201"/>
    </source>
</evidence>
<dbReference type="InterPro" id="IPR000587">
    <property type="entry name" value="Creatinase_N"/>
</dbReference>
<dbReference type="Pfam" id="PF00557">
    <property type="entry name" value="Peptidase_M24"/>
    <property type="match status" value="1"/>
</dbReference>
<sequence>MKNLIENRLAQIRKSIFESGLDTFMVLIEENRRYLSGFTGEDSQFDESAGALLITDKELILATDSRFELQAANEAPLYEIFCYKEGLPKALPDLLKRLQTKQLGFESTRLTYSQHKKIVEQLNSVDRQVELVDTDGLVENLRVIKSAIEIEATKKALAIAESVFRDFAKTIVPGMTEKEAAWAMEKGMRESGADSLSFSTIVASGPNSALPHAIPEDREFKAGEPLLFDWGAKLNGYCSDISRTVVIGRPDDTFKKVYQVVLEAQQKALDAIKPGMSSKAVDEIARTHIDKMGFKNKFGHGLGHGTGLAVHEAPRLSPLKDTTLEPGMLFTVEPGIYLAGWGGIRLENMAVVTRDGVEVLNNLESSNFLIDA</sequence>
<name>A0A8J6P6V8_9BACT</name>
<dbReference type="Gene3D" id="3.40.350.10">
    <property type="entry name" value="Creatinase/prolidase N-terminal domain"/>
    <property type="match status" value="1"/>
</dbReference>
<keyword evidence="3" id="KW-0031">Aminopeptidase</keyword>
<dbReference type="PANTHER" id="PTHR46112:SF3">
    <property type="entry name" value="AMINOPEPTIDASE YPDF"/>
    <property type="match status" value="1"/>
</dbReference>
<dbReference type="GO" id="GO:0004177">
    <property type="term" value="F:aminopeptidase activity"/>
    <property type="evidence" value="ECO:0007669"/>
    <property type="project" value="UniProtKB-KW"/>
</dbReference>
<evidence type="ECO:0000259" key="1">
    <source>
        <dbReference type="Pfam" id="PF00557"/>
    </source>
</evidence>
<protein>
    <submittedName>
        <fullName evidence="3">Aminopeptidase P family protein</fullName>
    </submittedName>
</protein>
<keyword evidence="3" id="KW-0645">Protease</keyword>
<dbReference type="AlphaFoldDB" id="A0A8J6P6V8"/>
<keyword evidence="3" id="KW-0378">Hydrolase</keyword>
<dbReference type="InterPro" id="IPR029149">
    <property type="entry name" value="Creatin/AminoP/Spt16_N"/>
</dbReference>
<dbReference type="SUPFAM" id="SSF55920">
    <property type="entry name" value="Creatinase/aminopeptidase"/>
    <property type="match status" value="1"/>
</dbReference>
<dbReference type="SUPFAM" id="SSF53092">
    <property type="entry name" value="Creatinase/prolidase N-terminal domain"/>
    <property type="match status" value="1"/>
</dbReference>
<proteinExistence type="predicted"/>
<dbReference type="InterPro" id="IPR000994">
    <property type="entry name" value="Pept_M24"/>
</dbReference>